<reference evidence="2 3" key="1">
    <citation type="submission" date="2020-02" db="EMBL/GenBank/DDBJ databases">
        <authorList>
            <person name="Criscuolo A."/>
        </authorList>
    </citation>
    <scope>NUCLEOTIDE SEQUENCE [LARGE SCALE GENOMIC DNA]</scope>
    <source>
        <strain evidence="2">CIP105534</strain>
    </source>
</reference>
<evidence type="ECO:0000313" key="3">
    <source>
        <dbReference type="Proteomes" id="UP000479938"/>
    </source>
</evidence>
<protein>
    <submittedName>
        <fullName evidence="2">Uncharacterized protein</fullName>
    </submittedName>
</protein>
<gene>
    <name evidence="2" type="ORF">FLA105534_01656</name>
</gene>
<dbReference type="EMBL" id="CADCSU010000073">
    <property type="protein sequence ID" value="CAA9197486.1"/>
    <property type="molecule type" value="Genomic_DNA"/>
</dbReference>
<dbReference type="PROSITE" id="PS51257">
    <property type="entry name" value="PROKAR_LIPOPROTEIN"/>
    <property type="match status" value="1"/>
</dbReference>
<dbReference type="RefSeq" id="WP_173970319.1">
    <property type="nucleotide sequence ID" value="NZ_CADCSU010000073.1"/>
</dbReference>
<sequence length="165" mass="18424">MNKITLLFLVLLGFITSCSSDDDDKSGVNSSIIIDGMKFTPNKGLYYYQTASFDSQKKVVFLISNEKEDENFYIDIAFPSSQKDLSGIYDFGPGTANELLVSCELITSKTRYSIQGYTLKLTDLGDSKFSFEFTNPVAAFDIVKNKQVSFKGGLEGKFEFTVIKE</sequence>
<dbReference type="Proteomes" id="UP000479938">
    <property type="component" value="Unassembled WGS sequence"/>
</dbReference>
<name>A0A6J4GHK0_9FLAO</name>
<evidence type="ECO:0000313" key="2">
    <source>
        <dbReference type="EMBL" id="CAA9197486.1"/>
    </source>
</evidence>
<keyword evidence="3" id="KW-1185">Reference proteome</keyword>
<feature type="signal peptide" evidence="1">
    <location>
        <begin position="1"/>
        <end position="20"/>
    </location>
</feature>
<dbReference type="AlphaFoldDB" id="A0A6J4GHK0"/>
<feature type="chain" id="PRO_5026996402" evidence="1">
    <location>
        <begin position="21"/>
        <end position="165"/>
    </location>
</feature>
<evidence type="ECO:0000256" key="1">
    <source>
        <dbReference type="SAM" id="SignalP"/>
    </source>
</evidence>
<organism evidence="2 3">
    <name type="scientific">Flavobacterium bizetiae</name>
    <dbReference type="NCBI Taxonomy" id="2704140"/>
    <lineage>
        <taxon>Bacteria</taxon>
        <taxon>Pseudomonadati</taxon>
        <taxon>Bacteroidota</taxon>
        <taxon>Flavobacteriia</taxon>
        <taxon>Flavobacteriales</taxon>
        <taxon>Flavobacteriaceae</taxon>
        <taxon>Flavobacterium</taxon>
    </lineage>
</organism>
<accession>A0A6J4GHK0</accession>
<proteinExistence type="predicted"/>
<keyword evidence="1" id="KW-0732">Signal</keyword>